<dbReference type="Gene3D" id="2.110.10.10">
    <property type="entry name" value="Hemopexin-like domain"/>
    <property type="match status" value="1"/>
</dbReference>
<evidence type="ECO:0000256" key="1">
    <source>
        <dbReference type="PROSITE-ProRule" id="PRU01011"/>
    </source>
</evidence>
<dbReference type="AlphaFoldDB" id="A0ABC8RD59"/>
<name>A0ABC8RD59_9AQUA</name>
<dbReference type="EMBL" id="CAUOFW020001261">
    <property type="protein sequence ID" value="CAK9142909.1"/>
    <property type="molecule type" value="Genomic_DNA"/>
</dbReference>
<dbReference type="Pfam" id="PF03140">
    <property type="entry name" value="DUF247"/>
    <property type="match status" value="1"/>
</dbReference>
<dbReference type="PROSITE" id="PS51642">
    <property type="entry name" value="HEMOPEXIN_2"/>
    <property type="match status" value="2"/>
</dbReference>
<dbReference type="InterPro" id="IPR004158">
    <property type="entry name" value="DUF247_pln"/>
</dbReference>
<dbReference type="InterPro" id="IPR018487">
    <property type="entry name" value="Hemopexin-like_repeat"/>
</dbReference>
<keyword evidence="3" id="KW-1185">Reference proteome</keyword>
<dbReference type="SUPFAM" id="SSF50923">
    <property type="entry name" value="Hemopexin-like domain"/>
    <property type="match status" value="1"/>
</dbReference>
<comment type="caution">
    <text evidence="2">The sequence shown here is derived from an EMBL/GenBank/DDBJ whole genome shotgun (WGS) entry which is preliminary data.</text>
</comment>
<feature type="repeat" description="Hemopexin" evidence="1">
    <location>
        <begin position="169"/>
        <end position="220"/>
    </location>
</feature>
<organism evidence="2 3">
    <name type="scientific">Ilex paraguariensis</name>
    <name type="common">yerba mate</name>
    <dbReference type="NCBI Taxonomy" id="185542"/>
    <lineage>
        <taxon>Eukaryota</taxon>
        <taxon>Viridiplantae</taxon>
        <taxon>Streptophyta</taxon>
        <taxon>Embryophyta</taxon>
        <taxon>Tracheophyta</taxon>
        <taxon>Spermatophyta</taxon>
        <taxon>Magnoliopsida</taxon>
        <taxon>eudicotyledons</taxon>
        <taxon>Gunneridae</taxon>
        <taxon>Pentapetalae</taxon>
        <taxon>asterids</taxon>
        <taxon>campanulids</taxon>
        <taxon>Aquifoliales</taxon>
        <taxon>Aquifoliaceae</taxon>
        <taxon>Ilex</taxon>
    </lineage>
</organism>
<dbReference type="SMART" id="SM00120">
    <property type="entry name" value="HX"/>
    <property type="match status" value="3"/>
</dbReference>
<feature type="repeat" description="Hemopexin" evidence="1">
    <location>
        <begin position="116"/>
        <end position="163"/>
    </location>
</feature>
<sequence length="514" mass="59040">MSYIDAAFRSSHLNEVYLFMQNKYVLVNYAPDTIDNKVLFGPLLIGARYPSLRGTAFAEREINCAFGSHHKDQAFIFSENFCAQINYAPHIANNKIIKGPTTITTMFPFFTKKVFESGVDAAFESTEKYEAYLFKGDQCALINYDYDSHLIAIYLINQRFPSLKNTIFESGIDATFASHRTDEAYLFKGDYCARINFAPSTTDDYIIGDIKKILTYCPALRSILPLKTKTSCPLNMSDLHAMEEHKWRYMLSFLQRTTDAKPTLKKCAEALQVLEQDARRYYAENIGPFHHSRSGLLAMDQQNWRCMPSLPHQQLNPRKNSNEFANSESEESTQKYYADQHTNCNKEAEASFLEILLVDGCFILELLLRCWDKNFKDEDDPITSNAWMVPAIRCDLALLENQIPFVVLQRLFDIVRSTCMRTDPLASACSCSLPELAMHFFQPVPNTDKDPSDSKELCQDDRHFLGMLHKFYLPNNAVSPPKCPGDKKAWRFRHCETNFQKLELSLKMVHKVVC</sequence>
<evidence type="ECO:0000313" key="2">
    <source>
        <dbReference type="EMBL" id="CAK9142909.1"/>
    </source>
</evidence>
<protein>
    <submittedName>
        <fullName evidence="2">Uncharacterized protein</fullName>
    </submittedName>
</protein>
<dbReference type="PANTHER" id="PTHR31170:SF20">
    <property type="entry name" value="DUF247 DOMAIN PROTEIN"/>
    <property type="match status" value="1"/>
</dbReference>
<proteinExistence type="predicted"/>
<accession>A0ABC8RD59</accession>
<evidence type="ECO:0000313" key="3">
    <source>
        <dbReference type="Proteomes" id="UP001642360"/>
    </source>
</evidence>
<reference evidence="2 3" key="1">
    <citation type="submission" date="2024-02" db="EMBL/GenBank/DDBJ databases">
        <authorList>
            <person name="Vignale AGUSTIN F."/>
            <person name="Sosa J E."/>
            <person name="Modenutti C."/>
        </authorList>
    </citation>
    <scope>NUCLEOTIDE SEQUENCE [LARGE SCALE GENOMIC DNA]</scope>
</reference>
<dbReference type="Proteomes" id="UP001642360">
    <property type="component" value="Unassembled WGS sequence"/>
</dbReference>
<dbReference type="PANTHER" id="PTHR31170">
    <property type="entry name" value="BNAC04G53230D PROTEIN"/>
    <property type="match status" value="1"/>
</dbReference>
<dbReference type="InterPro" id="IPR036375">
    <property type="entry name" value="Hemopexin-like_dom_sf"/>
</dbReference>
<gene>
    <name evidence="2" type="ORF">ILEXP_LOCUS10603</name>
</gene>